<protein>
    <submittedName>
        <fullName evidence="1">Uncharacterized protein</fullName>
    </submittedName>
</protein>
<reference evidence="1 2" key="1">
    <citation type="submission" date="2014-04" db="EMBL/GenBank/DDBJ databases">
        <authorList>
            <consortium name="DOE Joint Genome Institute"/>
            <person name="Kuo A."/>
            <person name="Kohler A."/>
            <person name="Costa M.D."/>
            <person name="Nagy L.G."/>
            <person name="Floudas D."/>
            <person name="Copeland A."/>
            <person name="Barry K.W."/>
            <person name="Cichocki N."/>
            <person name="Veneault-Fourrey C."/>
            <person name="LaButti K."/>
            <person name="Lindquist E.A."/>
            <person name="Lipzen A."/>
            <person name="Lundell T."/>
            <person name="Morin E."/>
            <person name="Murat C."/>
            <person name="Sun H."/>
            <person name="Tunlid A."/>
            <person name="Henrissat B."/>
            <person name="Grigoriev I.V."/>
            <person name="Hibbett D.S."/>
            <person name="Martin F."/>
            <person name="Nordberg H.P."/>
            <person name="Cantor M.N."/>
            <person name="Hua S.X."/>
        </authorList>
    </citation>
    <scope>NUCLEOTIDE SEQUENCE [LARGE SCALE GENOMIC DNA]</scope>
    <source>
        <strain evidence="1 2">Marx 270</strain>
    </source>
</reference>
<reference evidence="2" key="2">
    <citation type="submission" date="2015-01" db="EMBL/GenBank/DDBJ databases">
        <title>Evolutionary Origins and Diversification of the Mycorrhizal Mutualists.</title>
        <authorList>
            <consortium name="DOE Joint Genome Institute"/>
            <consortium name="Mycorrhizal Genomics Consortium"/>
            <person name="Kohler A."/>
            <person name="Kuo A."/>
            <person name="Nagy L.G."/>
            <person name="Floudas D."/>
            <person name="Copeland A."/>
            <person name="Barry K.W."/>
            <person name="Cichocki N."/>
            <person name="Veneault-Fourrey C."/>
            <person name="LaButti K."/>
            <person name="Lindquist E.A."/>
            <person name="Lipzen A."/>
            <person name="Lundell T."/>
            <person name="Morin E."/>
            <person name="Murat C."/>
            <person name="Riley R."/>
            <person name="Ohm R."/>
            <person name="Sun H."/>
            <person name="Tunlid A."/>
            <person name="Henrissat B."/>
            <person name="Grigoriev I.V."/>
            <person name="Hibbett D.S."/>
            <person name="Martin F."/>
        </authorList>
    </citation>
    <scope>NUCLEOTIDE SEQUENCE [LARGE SCALE GENOMIC DNA]</scope>
    <source>
        <strain evidence="2">Marx 270</strain>
    </source>
</reference>
<name>A0A0C3PKM8_PISTI</name>
<evidence type="ECO:0000313" key="2">
    <source>
        <dbReference type="Proteomes" id="UP000054217"/>
    </source>
</evidence>
<proteinExistence type="predicted"/>
<dbReference type="EMBL" id="KN831956">
    <property type="protein sequence ID" value="KIO08799.1"/>
    <property type="molecule type" value="Genomic_DNA"/>
</dbReference>
<gene>
    <name evidence="1" type="ORF">M404DRAFT_326583</name>
</gene>
<keyword evidence="2" id="KW-1185">Reference proteome</keyword>
<evidence type="ECO:0000313" key="1">
    <source>
        <dbReference type="EMBL" id="KIO08799.1"/>
    </source>
</evidence>
<dbReference type="Proteomes" id="UP000054217">
    <property type="component" value="Unassembled WGS sequence"/>
</dbReference>
<sequence>MTRGHRRHCQLPLLDPIIFISSDSIRRPTTTDAFLSKKRASVERMRVSSIASSLPLFRITKKKSNLGFPNPPPLINPIGSRYLTSSLRLLTSVKGIHEQTDPMVCGHDYESGTAAWGSECDLGITTMQTVYEVTSIDYDCESAYATASNVNTDLYIATCINHQPLHFVALRALNGQCDGHDLVIRKISETLENCSGAAQVQYLFESHAQGHEKEGSVLKF</sequence>
<dbReference type="InParanoid" id="A0A0C3PKM8"/>
<organism evidence="1 2">
    <name type="scientific">Pisolithus tinctorius Marx 270</name>
    <dbReference type="NCBI Taxonomy" id="870435"/>
    <lineage>
        <taxon>Eukaryota</taxon>
        <taxon>Fungi</taxon>
        <taxon>Dikarya</taxon>
        <taxon>Basidiomycota</taxon>
        <taxon>Agaricomycotina</taxon>
        <taxon>Agaricomycetes</taxon>
        <taxon>Agaricomycetidae</taxon>
        <taxon>Boletales</taxon>
        <taxon>Sclerodermatineae</taxon>
        <taxon>Pisolithaceae</taxon>
        <taxon>Pisolithus</taxon>
    </lineage>
</organism>
<dbReference type="AlphaFoldDB" id="A0A0C3PKM8"/>
<accession>A0A0C3PKM8</accession>
<dbReference type="OrthoDB" id="10459802at2759"/>
<dbReference type="HOGENOM" id="CLU_1256486_0_0_1"/>